<dbReference type="AlphaFoldDB" id="A0A1M6IMY1"/>
<evidence type="ECO:0000313" key="2">
    <source>
        <dbReference type="EMBL" id="SHJ35856.1"/>
    </source>
</evidence>
<dbReference type="RefSeq" id="WP_073169672.1">
    <property type="nucleotide sequence ID" value="NZ_FQZE01000017.1"/>
</dbReference>
<dbReference type="EMBL" id="FQZE01000017">
    <property type="protein sequence ID" value="SHJ35856.1"/>
    <property type="molecule type" value="Genomic_DNA"/>
</dbReference>
<gene>
    <name evidence="2" type="ORF">SAMN05444280_11758</name>
</gene>
<dbReference type="STRING" id="1168035.SAMN05444280_11758"/>
<proteinExistence type="predicted"/>
<name>A0A1M6IMY1_9BACT</name>
<keyword evidence="3" id="KW-1185">Reference proteome</keyword>
<evidence type="ECO:0000256" key="1">
    <source>
        <dbReference type="SAM" id="SignalP"/>
    </source>
</evidence>
<feature type="chain" id="PRO_5012748332" evidence="1">
    <location>
        <begin position="19"/>
        <end position="215"/>
    </location>
</feature>
<organism evidence="2 3">
    <name type="scientific">Tangfeifania diversioriginum</name>
    <dbReference type="NCBI Taxonomy" id="1168035"/>
    <lineage>
        <taxon>Bacteria</taxon>
        <taxon>Pseudomonadati</taxon>
        <taxon>Bacteroidota</taxon>
        <taxon>Bacteroidia</taxon>
        <taxon>Marinilabiliales</taxon>
        <taxon>Prolixibacteraceae</taxon>
        <taxon>Tangfeifania</taxon>
    </lineage>
</organism>
<keyword evidence="1" id="KW-0732">Signal</keyword>
<sequence length="215" mass="23316">MKNYILPFAATLILAVLAFPSCSLIDGDDKPLGGEPSPMGEVNTSYGITALPNGVTDADAVVTARNGEVSTITYSATITNPAVLEMISAMPDVTVSGNRASVSRDYRITTKGFQSVYEEGNLTIMDYDAKEGDTYSLKHNGKKLERKVSKVSKEDVYEWGFFLIKTIHVQETGRGIPGVSKIEFIGIHKWGMVGLKVYFEDGTDQTFGIISSANN</sequence>
<dbReference type="Proteomes" id="UP000184050">
    <property type="component" value="Unassembled WGS sequence"/>
</dbReference>
<protein>
    <submittedName>
        <fullName evidence="2">Uncharacterized protein</fullName>
    </submittedName>
</protein>
<accession>A0A1M6IMY1</accession>
<reference evidence="2 3" key="1">
    <citation type="submission" date="2016-11" db="EMBL/GenBank/DDBJ databases">
        <authorList>
            <person name="Jaros S."/>
            <person name="Januszkiewicz K."/>
            <person name="Wedrychowicz H."/>
        </authorList>
    </citation>
    <scope>NUCLEOTIDE SEQUENCE [LARGE SCALE GENOMIC DNA]</scope>
    <source>
        <strain evidence="2 3">DSM 27063</strain>
    </source>
</reference>
<dbReference type="OrthoDB" id="1492493at2"/>
<evidence type="ECO:0000313" key="3">
    <source>
        <dbReference type="Proteomes" id="UP000184050"/>
    </source>
</evidence>
<feature type="signal peptide" evidence="1">
    <location>
        <begin position="1"/>
        <end position="18"/>
    </location>
</feature>